<dbReference type="SUPFAM" id="SSF47203">
    <property type="entry name" value="Acyl-CoA dehydrogenase C-terminal domain-like"/>
    <property type="match status" value="1"/>
</dbReference>
<feature type="domain" description="Acyl-CoA oxidase/dehydrogenase middle" evidence="7">
    <location>
        <begin position="127"/>
        <end position="203"/>
    </location>
</feature>
<dbReference type="InterPro" id="IPR046373">
    <property type="entry name" value="Acyl-CoA_Oxase/DH_mid-dom_sf"/>
</dbReference>
<comment type="cofactor">
    <cofactor evidence="1 5">
        <name>FAD</name>
        <dbReference type="ChEBI" id="CHEBI:57692"/>
    </cofactor>
</comment>
<dbReference type="EMBL" id="JACHIN010000007">
    <property type="protein sequence ID" value="MBB5080142.1"/>
    <property type="molecule type" value="Genomic_DNA"/>
</dbReference>
<comment type="similarity">
    <text evidence="2 5">Belongs to the acyl-CoA dehydrogenase family.</text>
</comment>
<dbReference type="Pfam" id="PF02771">
    <property type="entry name" value="Acyl-CoA_dh_N"/>
    <property type="match status" value="1"/>
</dbReference>
<dbReference type="Gene3D" id="1.20.140.10">
    <property type="entry name" value="Butyryl-CoA Dehydrogenase, subunit A, domain 3"/>
    <property type="match status" value="1"/>
</dbReference>
<comment type="caution">
    <text evidence="9">The sequence shown here is derived from an EMBL/GenBank/DDBJ whole genome shotgun (WGS) entry which is preliminary data.</text>
</comment>
<dbReference type="Proteomes" id="UP000568380">
    <property type="component" value="Unassembled WGS sequence"/>
</dbReference>
<feature type="domain" description="Acyl-CoA dehydrogenase/oxidase N-terminal" evidence="8">
    <location>
        <begin position="33"/>
        <end position="122"/>
    </location>
</feature>
<dbReference type="PANTHER" id="PTHR43884:SF40">
    <property type="entry name" value="ACYL-COA DEHYDROGENASE"/>
    <property type="match status" value="1"/>
</dbReference>
<dbReference type="InterPro" id="IPR036250">
    <property type="entry name" value="AcylCo_DH-like_C"/>
</dbReference>
<dbReference type="Pfam" id="PF02770">
    <property type="entry name" value="Acyl-CoA_dh_M"/>
    <property type="match status" value="1"/>
</dbReference>
<dbReference type="RefSeq" id="WP_184966294.1">
    <property type="nucleotide sequence ID" value="NZ_JACHIN010000007.1"/>
</dbReference>
<evidence type="ECO:0000313" key="9">
    <source>
        <dbReference type="EMBL" id="MBB5080142.1"/>
    </source>
</evidence>
<evidence type="ECO:0000259" key="6">
    <source>
        <dbReference type="Pfam" id="PF00441"/>
    </source>
</evidence>
<sequence>MNDFVPSTSPEEMLKDPWVSRAILTEVLDWLREHAADRPEQEQRALARAAGVASGLFAAEFPEKYGGWSLPELVVADLREEAAASGLPYSRHILSCPDGPSRIVLCGTPEQRERWLRPMIEGRMRRCLAMTEESGGSDVSAMSTTATRAPGGWVLNGRKFMISNAETADAAVVLANVVGEPTAGPTFFIFTTDVPGWRIVRRLPGMEPGYDPYEVELDGIEVGDEAVLGGPGQVGGANGMAIEWLPYGRVSLAARAIGLARWALGVARAHASQRRIAGGRLSDKQYIREFIVRSDVKIEASRALIRQAARALDEGRIAVREAAIAKLHATESACEVIDDAMQTLGGRGWLQEYGLERAYREARVFRMVDGASELLKETIFHIPGGE</sequence>
<dbReference type="GO" id="GO:0050660">
    <property type="term" value="F:flavin adenine dinucleotide binding"/>
    <property type="evidence" value="ECO:0007669"/>
    <property type="project" value="InterPro"/>
</dbReference>
<protein>
    <submittedName>
        <fullName evidence="9">Acyl-CoA dehydrogenase</fullName>
        <ecNumber evidence="9">1.3.8.7</ecNumber>
    </submittedName>
</protein>
<reference evidence="9 10" key="1">
    <citation type="submission" date="2020-08" db="EMBL/GenBank/DDBJ databases">
        <title>Genomic Encyclopedia of Type Strains, Phase IV (KMG-IV): sequencing the most valuable type-strain genomes for metagenomic binning, comparative biology and taxonomic classification.</title>
        <authorList>
            <person name="Goeker M."/>
        </authorList>
    </citation>
    <scope>NUCLEOTIDE SEQUENCE [LARGE SCALE GENOMIC DNA]</scope>
    <source>
        <strain evidence="9 10">DSM 45385</strain>
    </source>
</reference>
<feature type="domain" description="Acyl-CoA dehydrogenase/oxidase C-terminal" evidence="6">
    <location>
        <begin position="241"/>
        <end position="379"/>
    </location>
</feature>
<keyword evidence="4 5" id="KW-0274">FAD</keyword>
<dbReference type="PANTHER" id="PTHR43884">
    <property type="entry name" value="ACYL-COA DEHYDROGENASE"/>
    <property type="match status" value="1"/>
</dbReference>
<keyword evidence="10" id="KW-1185">Reference proteome</keyword>
<keyword evidence="3 5" id="KW-0285">Flavoprotein</keyword>
<dbReference type="EC" id="1.3.8.7" evidence="9"/>
<evidence type="ECO:0000256" key="3">
    <source>
        <dbReference type="ARBA" id="ARBA00022630"/>
    </source>
</evidence>
<dbReference type="InterPro" id="IPR006091">
    <property type="entry name" value="Acyl-CoA_Oxase/DH_mid-dom"/>
</dbReference>
<dbReference type="GO" id="GO:0070991">
    <property type="term" value="F:medium-chain fatty acyl-CoA dehydrogenase activity"/>
    <property type="evidence" value="ECO:0007669"/>
    <property type="project" value="UniProtKB-EC"/>
</dbReference>
<evidence type="ECO:0000313" key="10">
    <source>
        <dbReference type="Proteomes" id="UP000568380"/>
    </source>
</evidence>
<accession>A0A7W8EIY5</accession>
<keyword evidence="5 9" id="KW-0560">Oxidoreductase</keyword>
<dbReference type="InterPro" id="IPR009075">
    <property type="entry name" value="AcylCo_DH/oxidase_C"/>
</dbReference>
<dbReference type="InterPro" id="IPR009100">
    <property type="entry name" value="AcylCoA_DH/oxidase_NM_dom_sf"/>
</dbReference>
<dbReference type="AlphaFoldDB" id="A0A7W8EIY5"/>
<evidence type="ECO:0000259" key="8">
    <source>
        <dbReference type="Pfam" id="PF02771"/>
    </source>
</evidence>
<dbReference type="PROSITE" id="PS00072">
    <property type="entry name" value="ACYL_COA_DH_1"/>
    <property type="match status" value="1"/>
</dbReference>
<gene>
    <name evidence="9" type="ORF">HNR40_005628</name>
</gene>
<dbReference type="InterPro" id="IPR013786">
    <property type="entry name" value="AcylCoA_DH/ox_N"/>
</dbReference>
<name>A0A7W8EIY5_9ACTN</name>
<organism evidence="9 10">
    <name type="scientific">Nonomuraea endophytica</name>
    <dbReference type="NCBI Taxonomy" id="714136"/>
    <lineage>
        <taxon>Bacteria</taxon>
        <taxon>Bacillati</taxon>
        <taxon>Actinomycetota</taxon>
        <taxon>Actinomycetes</taxon>
        <taxon>Streptosporangiales</taxon>
        <taxon>Streptosporangiaceae</taxon>
        <taxon>Nonomuraea</taxon>
    </lineage>
</organism>
<dbReference type="CDD" id="cd00567">
    <property type="entry name" value="ACAD"/>
    <property type="match status" value="1"/>
</dbReference>
<dbReference type="InterPro" id="IPR037069">
    <property type="entry name" value="AcylCoA_DH/ox_N_sf"/>
</dbReference>
<evidence type="ECO:0000256" key="2">
    <source>
        <dbReference type="ARBA" id="ARBA00009347"/>
    </source>
</evidence>
<evidence type="ECO:0000259" key="7">
    <source>
        <dbReference type="Pfam" id="PF02770"/>
    </source>
</evidence>
<dbReference type="Gene3D" id="2.40.110.10">
    <property type="entry name" value="Butyryl-CoA Dehydrogenase, subunit A, domain 2"/>
    <property type="match status" value="1"/>
</dbReference>
<evidence type="ECO:0000256" key="1">
    <source>
        <dbReference type="ARBA" id="ARBA00001974"/>
    </source>
</evidence>
<evidence type="ECO:0000256" key="4">
    <source>
        <dbReference type="ARBA" id="ARBA00022827"/>
    </source>
</evidence>
<proteinExistence type="inferred from homology"/>
<evidence type="ECO:0000256" key="5">
    <source>
        <dbReference type="RuleBase" id="RU362125"/>
    </source>
</evidence>
<dbReference type="SUPFAM" id="SSF56645">
    <property type="entry name" value="Acyl-CoA dehydrogenase NM domain-like"/>
    <property type="match status" value="1"/>
</dbReference>
<dbReference type="Gene3D" id="1.10.540.10">
    <property type="entry name" value="Acyl-CoA dehydrogenase/oxidase, N-terminal domain"/>
    <property type="match status" value="1"/>
</dbReference>
<dbReference type="Pfam" id="PF00441">
    <property type="entry name" value="Acyl-CoA_dh_1"/>
    <property type="match status" value="1"/>
</dbReference>
<dbReference type="InterPro" id="IPR006089">
    <property type="entry name" value="Acyl-CoA_DH_CS"/>
</dbReference>